<reference evidence="2" key="1">
    <citation type="submission" date="2016-10" db="EMBL/GenBank/DDBJ databases">
        <authorList>
            <person name="Varghese N."/>
            <person name="Submissions S."/>
        </authorList>
    </citation>
    <scope>NUCLEOTIDE SEQUENCE [LARGE SCALE GENOMIC DNA]</scope>
    <source>
        <strain evidence="2">DSM 23256</strain>
    </source>
</reference>
<dbReference type="Proteomes" id="UP000243333">
    <property type="component" value="Unassembled WGS sequence"/>
</dbReference>
<protein>
    <recommendedName>
        <fullName evidence="3">Hook-length control protein FliK</fullName>
    </recommendedName>
</protein>
<dbReference type="RefSeq" id="WP_093691742.1">
    <property type="nucleotide sequence ID" value="NZ_FNBU01000028.1"/>
</dbReference>
<sequence length="290" mass="32566">MKIDNSVAKGATFPIFPNDVCLRQNTAQGAGKRESLAAELITDQTLKLLLDELGQAVMKQQELLLSLPPKIREQAAILLREHRPSTDTLQQGLAKVIQGQREMANKVLALATVVEQKWEAIPGKEQAMPAEGMKTLVRTEVEQEAARTLRKLATFLQPRFITGQASTADRLLLEFTLPLFFNGAIKGYPVHIHIYHEQQKQHSSLPHNETWLRVSMATEHLGIVTVLFRLLGNAPIELKVEFPTREAAEAFKEFVPEIRAGVAQKHIVLSNIVVTTKKERTCVWEESRNE</sequence>
<gene>
    <name evidence="1" type="ORF">SAMN05660235_02716</name>
</gene>
<dbReference type="AlphaFoldDB" id="A0A1G7NUA2"/>
<dbReference type="STRING" id="1123285.SAMN05660235_02716"/>
<proteinExistence type="predicted"/>
<keyword evidence="2" id="KW-1185">Reference proteome</keyword>
<dbReference type="OrthoDB" id="1672732at2"/>
<evidence type="ECO:0000313" key="2">
    <source>
        <dbReference type="Proteomes" id="UP000243333"/>
    </source>
</evidence>
<evidence type="ECO:0008006" key="3">
    <source>
        <dbReference type="Google" id="ProtNLM"/>
    </source>
</evidence>
<name>A0A1G7NUA2_9FIRM</name>
<dbReference type="EMBL" id="FNBU01000028">
    <property type="protein sequence ID" value="SDF77513.1"/>
    <property type="molecule type" value="Genomic_DNA"/>
</dbReference>
<organism evidence="1 2">
    <name type="scientific">Sporolituus thermophilus DSM 23256</name>
    <dbReference type="NCBI Taxonomy" id="1123285"/>
    <lineage>
        <taxon>Bacteria</taxon>
        <taxon>Bacillati</taxon>
        <taxon>Bacillota</taxon>
        <taxon>Negativicutes</taxon>
        <taxon>Selenomonadales</taxon>
        <taxon>Sporomusaceae</taxon>
        <taxon>Sporolituus</taxon>
    </lineage>
</organism>
<accession>A0A1G7NUA2</accession>
<evidence type="ECO:0000313" key="1">
    <source>
        <dbReference type="EMBL" id="SDF77513.1"/>
    </source>
</evidence>